<organism evidence="2 4">
    <name type="scientific">Archangium gephyra</name>
    <dbReference type="NCBI Taxonomy" id="48"/>
    <lineage>
        <taxon>Bacteria</taxon>
        <taxon>Pseudomonadati</taxon>
        <taxon>Myxococcota</taxon>
        <taxon>Myxococcia</taxon>
        <taxon>Myxococcales</taxon>
        <taxon>Cystobacterineae</taxon>
        <taxon>Archangiaceae</taxon>
        <taxon>Archangium</taxon>
    </lineage>
</organism>
<keyword evidence="1" id="KW-1133">Transmembrane helix</keyword>
<evidence type="ECO:0000313" key="5">
    <source>
        <dbReference type="Proteomes" id="UP000256345"/>
    </source>
</evidence>
<protein>
    <submittedName>
        <fullName evidence="2">Uncharacterized protein</fullName>
    </submittedName>
</protein>
<dbReference type="KEGG" id="age:AA314_01944"/>
<dbReference type="RefSeq" id="WP_047855173.1">
    <property type="nucleotide sequence ID" value="NZ_CP011509.1"/>
</dbReference>
<dbReference type="EMBL" id="CP011509">
    <property type="protein sequence ID" value="AKJ00318.1"/>
    <property type="molecule type" value="Genomic_DNA"/>
</dbReference>
<evidence type="ECO:0000256" key="1">
    <source>
        <dbReference type="SAM" id="Phobius"/>
    </source>
</evidence>
<dbReference type="AlphaFoldDB" id="A0AAC8Q3D4"/>
<feature type="transmembrane region" description="Helical" evidence="1">
    <location>
        <begin position="21"/>
        <end position="40"/>
    </location>
</feature>
<evidence type="ECO:0000313" key="2">
    <source>
        <dbReference type="EMBL" id="AKJ00318.1"/>
    </source>
</evidence>
<keyword evidence="1" id="KW-0812">Transmembrane</keyword>
<feature type="transmembrane region" description="Helical" evidence="1">
    <location>
        <begin position="152"/>
        <end position="169"/>
    </location>
</feature>
<feature type="transmembrane region" description="Helical" evidence="1">
    <location>
        <begin position="52"/>
        <end position="76"/>
    </location>
</feature>
<sequence>MSEQQLQRIQFVTTYYDWVQGLRFVPLGVVQLGFAAWLALPTPEGVDAKAHLGRGLLVMLGGSLLAVGCYALLGAYYRRRFGEVRRSATTNQRMQKAIGVSAVAGLVVGILTAVIRKSTQVFSAEPPVLWILVVSALSLVWYWQWSGRVARHYLGVAGGFAALAVLHALEANPVYALLRTLPFTSEARAAAVTLTGIWGLAVVVLGVLDHRLLVRTLGHEPEPETETEEVPG</sequence>
<feature type="transmembrane region" description="Helical" evidence="1">
    <location>
        <begin position="97"/>
        <end position="115"/>
    </location>
</feature>
<reference evidence="2 4" key="1">
    <citation type="submission" date="2015-05" db="EMBL/GenBank/DDBJ databases">
        <title>Genome assembly of Archangium gephyra DSM 2261.</title>
        <authorList>
            <person name="Sharma G."/>
            <person name="Subramanian S."/>
        </authorList>
    </citation>
    <scope>NUCLEOTIDE SEQUENCE [LARGE SCALE GENOMIC DNA]</scope>
    <source>
        <strain evidence="2 4">DSM 2261</strain>
    </source>
</reference>
<proteinExistence type="predicted"/>
<dbReference type="Proteomes" id="UP000035579">
    <property type="component" value="Chromosome"/>
</dbReference>
<keyword evidence="5" id="KW-1185">Reference proteome</keyword>
<keyword evidence="1" id="KW-0472">Membrane</keyword>
<evidence type="ECO:0000313" key="4">
    <source>
        <dbReference type="Proteomes" id="UP000035579"/>
    </source>
</evidence>
<evidence type="ECO:0000313" key="3">
    <source>
        <dbReference type="EMBL" id="REG32983.1"/>
    </source>
</evidence>
<accession>A0AAC8Q3D4</accession>
<name>A0AAC8Q3D4_9BACT</name>
<gene>
    <name evidence="2" type="ORF">AA314_01944</name>
    <name evidence="3" type="ORF">ATI61_104273</name>
</gene>
<feature type="transmembrane region" description="Helical" evidence="1">
    <location>
        <begin position="189"/>
        <end position="208"/>
    </location>
</feature>
<feature type="transmembrane region" description="Helical" evidence="1">
    <location>
        <begin position="127"/>
        <end position="145"/>
    </location>
</feature>
<dbReference type="EMBL" id="QUMU01000004">
    <property type="protein sequence ID" value="REG32983.1"/>
    <property type="molecule type" value="Genomic_DNA"/>
</dbReference>
<dbReference type="Proteomes" id="UP000256345">
    <property type="component" value="Unassembled WGS sequence"/>
</dbReference>
<reference evidence="3 5" key="2">
    <citation type="submission" date="2018-08" db="EMBL/GenBank/DDBJ databases">
        <title>Genomic Encyclopedia of Archaeal and Bacterial Type Strains, Phase II (KMG-II): from individual species to whole genera.</title>
        <authorList>
            <person name="Goeker M."/>
        </authorList>
    </citation>
    <scope>NUCLEOTIDE SEQUENCE [LARGE SCALE GENOMIC DNA]</scope>
    <source>
        <strain evidence="3 5">DSM 2261</strain>
    </source>
</reference>